<feature type="chain" id="PRO_5026837792" evidence="1">
    <location>
        <begin position="19"/>
        <end position="82"/>
    </location>
</feature>
<accession>A0A6P2N2C4</accession>
<dbReference type="EMBL" id="CABVQC010000027">
    <property type="protein sequence ID" value="VWB87584.1"/>
    <property type="molecule type" value="Genomic_DNA"/>
</dbReference>
<evidence type="ECO:0000313" key="3">
    <source>
        <dbReference type="Proteomes" id="UP000494261"/>
    </source>
</evidence>
<sequence length="82" mass="8959">MKKALAALLLRISLPALAKVCTDVFRRKSEGEKPPRFGMPTYYEDAVKWSGGVVRVANSKTARPLVIESGGARYLVPGVKLK</sequence>
<evidence type="ECO:0000313" key="2">
    <source>
        <dbReference type="EMBL" id="VWB87584.1"/>
    </source>
</evidence>
<proteinExistence type="predicted"/>
<evidence type="ECO:0000256" key="1">
    <source>
        <dbReference type="SAM" id="SignalP"/>
    </source>
</evidence>
<name>A0A6P2N2C4_9BURK</name>
<keyword evidence="1" id="KW-0732">Signal</keyword>
<feature type="signal peptide" evidence="1">
    <location>
        <begin position="1"/>
        <end position="18"/>
    </location>
</feature>
<dbReference type="RefSeq" id="WP_175023777.1">
    <property type="nucleotide sequence ID" value="NZ_CABVQC010000027.1"/>
</dbReference>
<dbReference type="Proteomes" id="UP000494261">
    <property type="component" value="Unassembled WGS sequence"/>
</dbReference>
<protein>
    <submittedName>
        <fullName evidence="2">Uncharacterized protein</fullName>
    </submittedName>
</protein>
<organism evidence="2 3">
    <name type="scientific">Burkholderia aenigmatica</name>
    <dbReference type="NCBI Taxonomy" id="2015348"/>
    <lineage>
        <taxon>Bacteria</taxon>
        <taxon>Pseudomonadati</taxon>
        <taxon>Pseudomonadota</taxon>
        <taxon>Betaproteobacteria</taxon>
        <taxon>Burkholderiales</taxon>
        <taxon>Burkholderiaceae</taxon>
        <taxon>Burkholderia</taxon>
        <taxon>Burkholderia cepacia complex</taxon>
    </lineage>
</organism>
<dbReference type="AlphaFoldDB" id="A0A6P2N2C4"/>
<reference evidence="2 3" key="1">
    <citation type="submission" date="2019-09" db="EMBL/GenBank/DDBJ databases">
        <authorList>
            <person name="Depoorter E."/>
        </authorList>
    </citation>
    <scope>NUCLEOTIDE SEQUENCE [LARGE SCALE GENOMIC DNA]</scope>
    <source>
        <strain evidence="2">LMG 13014</strain>
    </source>
</reference>
<gene>
    <name evidence="2" type="ORF">BLA13014_04053</name>
</gene>